<reference evidence="10" key="1">
    <citation type="submission" date="2025-08" db="UniProtKB">
        <authorList>
            <consortium name="Ensembl"/>
        </authorList>
    </citation>
    <scope>IDENTIFICATION</scope>
</reference>
<dbReference type="PANTHER" id="PTHR10619">
    <property type="entry name" value="F-ACTIN-CAPPING PROTEIN SUBUNIT BETA"/>
    <property type="match status" value="1"/>
</dbReference>
<dbReference type="GO" id="GO:0030036">
    <property type="term" value="P:actin cytoskeleton organization"/>
    <property type="evidence" value="ECO:0007669"/>
    <property type="project" value="InterPro"/>
</dbReference>
<dbReference type="InterPro" id="IPR043175">
    <property type="entry name" value="CAPZB_N"/>
</dbReference>
<comment type="subunit">
    <text evidence="9">Heterodimer of an alpha and a beta subunit.</text>
</comment>
<dbReference type="GO" id="GO:0030017">
    <property type="term" value="C:sarcomere"/>
    <property type="evidence" value="ECO:0007669"/>
    <property type="project" value="UniProtKB-SubCell"/>
</dbReference>
<sequence>MSYQQLDCALDLVRRLPPQQIEKNLSDLIDLVPGLCEDLSSVDQMVETGRDKVVEKDYLLCDYNRDGDCYRSPWSNKCDPPLEDGAMPSAWLTKLEGEASNAFDQDRDLHFEGGVSSVYLWDLGRGFARVILTKKAGAGSEGTKGCWDSTRAVGVQEKPSRHTTHYK</sequence>
<dbReference type="PRINTS" id="PR00192">
    <property type="entry name" value="FACTINCAPB"/>
</dbReference>
<dbReference type="GO" id="GO:0051490">
    <property type="term" value="P:negative regulation of filopodium assembly"/>
    <property type="evidence" value="ECO:0007669"/>
    <property type="project" value="TreeGrafter"/>
</dbReference>
<keyword evidence="11" id="KW-1185">Reference proteome</keyword>
<proteinExistence type="inferred from homology"/>
<reference evidence="10" key="2">
    <citation type="submission" date="2025-09" db="UniProtKB">
        <authorList>
            <consortium name="Ensembl"/>
        </authorList>
    </citation>
    <scope>IDENTIFICATION</scope>
</reference>
<dbReference type="Gene3D" id="1.20.58.570">
    <property type="match status" value="1"/>
</dbReference>
<dbReference type="PANTHER" id="PTHR10619:SF0">
    <property type="entry name" value="F-ACTIN-CAPPING PROTEIN SUBUNIT BETA ISOFORMS 1 AND 2"/>
    <property type="match status" value="1"/>
</dbReference>
<dbReference type="GO" id="GO:0000902">
    <property type="term" value="P:cell morphogenesis"/>
    <property type="evidence" value="ECO:0007669"/>
    <property type="project" value="TreeGrafter"/>
</dbReference>
<dbReference type="SUPFAM" id="SSF90096">
    <property type="entry name" value="Subunits of heterodimeric actin filament capping protein Capz"/>
    <property type="match status" value="1"/>
</dbReference>
<dbReference type="InterPro" id="IPR042276">
    <property type="entry name" value="CapZ_alpha/beta_2"/>
</dbReference>
<dbReference type="FunFam" id="1.20.58.570:FF:000001">
    <property type="entry name" value="F-actin-capping protein subunit beta"/>
    <property type="match status" value="1"/>
</dbReference>
<dbReference type="Proteomes" id="UP000233160">
    <property type="component" value="Unassembled WGS sequence"/>
</dbReference>
<comment type="function">
    <text evidence="8">F-actin-capping proteins bind in a Ca(2+)-independent manner to the fast growing ends of actin filaments (barbed end) thereby blocking the exchange of subunits at these ends. Unlike other capping proteins (such as gelsolin and severin), these proteins do not sever actin filaments. Plays a role in the regulation of cell morphology and cytoskeletal organization. Forms, with CAPZB, the barbed end of the fast growing ends of actin filaments in the dynactin complex and stabilizes dynactin structure. The dynactin multiprotein complex activates the molecular motor dynein for ultra-processive transport along microtubules.</text>
</comment>
<evidence type="ECO:0000256" key="6">
    <source>
        <dbReference type="ARBA" id="ARBA00023203"/>
    </source>
</evidence>
<dbReference type="InterPro" id="IPR019771">
    <property type="entry name" value="F-actin_capping_bsu_CS"/>
</dbReference>
<dbReference type="GeneTree" id="ENSGT00390000017957"/>
<evidence type="ECO:0000256" key="5">
    <source>
        <dbReference type="ARBA" id="ARBA00022490"/>
    </source>
</evidence>
<dbReference type="InterPro" id="IPR001698">
    <property type="entry name" value="CAPZB"/>
</dbReference>
<comment type="subcellular location">
    <subcellularLocation>
        <location evidence="2 9">Cytoplasm</location>
        <location evidence="2 9">Cytoskeleton</location>
    </subcellularLocation>
    <subcellularLocation>
        <location evidence="1">Cytoplasm</location>
        <location evidence="1">Myofibril</location>
        <location evidence="1">Sarcomere</location>
    </subcellularLocation>
</comment>
<dbReference type="PROSITE" id="PS00231">
    <property type="entry name" value="F_ACTIN_CAPPING_BETA"/>
    <property type="match status" value="1"/>
</dbReference>
<evidence type="ECO:0000256" key="4">
    <source>
        <dbReference type="ARBA" id="ARBA00022467"/>
    </source>
</evidence>
<keyword evidence="4 9" id="KW-0117">Actin capping</keyword>
<evidence type="ECO:0000256" key="2">
    <source>
        <dbReference type="ARBA" id="ARBA00004245"/>
    </source>
</evidence>
<evidence type="ECO:0000256" key="8">
    <source>
        <dbReference type="ARBA" id="ARBA00045888"/>
    </source>
</evidence>
<dbReference type="STRING" id="379532.ENSPCOP00000022537"/>
<dbReference type="Pfam" id="PF01115">
    <property type="entry name" value="F_actin_cap_B"/>
    <property type="match status" value="1"/>
</dbReference>
<evidence type="ECO:0000313" key="10">
    <source>
        <dbReference type="Ensembl" id="ENSPCOP00000022537.1"/>
    </source>
</evidence>
<dbReference type="InterPro" id="IPR037282">
    <property type="entry name" value="CapZ_alpha/beta"/>
</dbReference>
<dbReference type="GO" id="GO:0051015">
    <property type="term" value="F:actin filament binding"/>
    <property type="evidence" value="ECO:0007669"/>
    <property type="project" value="TreeGrafter"/>
</dbReference>
<keyword evidence="5 9" id="KW-0963">Cytoplasm</keyword>
<evidence type="ECO:0000256" key="7">
    <source>
        <dbReference type="ARBA" id="ARBA00023212"/>
    </source>
</evidence>
<dbReference type="OMA" id="QALIGIC"/>
<dbReference type="Gene3D" id="3.90.1150.210">
    <property type="entry name" value="F-actin capping protein, beta subunit"/>
    <property type="match status" value="1"/>
</dbReference>
<evidence type="ECO:0000256" key="1">
    <source>
        <dbReference type="ARBA" id="ARBA00004204"/>
    </source>
</evidence>
<dbReference type="GO" id="GO:0008290">
    <property type="term" value="C:F-actin capping protein complex"/>
    <property type="evidence" value="ECO:0007669"/>
    <property type="project" value="UniProtKB-UniRule"/>
</dbReference>
<keyword evidence="7 9" id="KW-0206">Cytoskeleton</keyword>
<protein>
    <recommendedName>
        <fullName evidence="9">F-actin-capping protein subunit beta</fullName>
    </recommendedName>
</protein>
<comment type="similarity">
    <text evidence="3 9">Belongs to the F-actin-capping protein beta subunit family.</text>
</comment>
<keyword evidence="6 9" id="KW-0009">Actin-binding</keyword>
<evidence type="ECO:0000256" key="9">
    <source>
        <dbReference type="RuleBase" id="RU365078"/>
    </source>
</evidence>
<name>A0A2K6G8I8_PROCO</name>
<dbReference type="Ensembl" id="ENSPCOT00000033210.1">
    <property type="protein sequence ID" value="ENSPCOP00000022537.1"/>
    <property type="gene ID" value="ENSPCOG00000023366.1"/>
</dbReference>
<accession>A0A2K6G8I8</accession>
<evidence type="ECO:0000313" key="11">
    <source>
        <dbReference type="Proteomes" id="UP000233160"/>
    </source>
</evidence>
<dbReference type="GO" id="GO:0010591">
    <property type="term" value="P:regulation of lamellipodium assembly"/>
    <property type="evidence" value="ECO:0007669"/>
    <property type="project" value="TreeGrafter"/>
</dbReference>
<evidence type="ECO:0000256" key="3">
    <source>
        <dbReference type="ARBA" id="ARBA00006039"/>
    </source>
</evidence>
<dbReference type="AlphaFoldDB" id="A0A2K6G8I8"/>
<organism evidence="10 11">
    <name type="scientific">Propithecus coquereli</name>
    <name type="common">Coquerel's sifaka</name>
    <name type="synonym">Propithecus verreauxi coquereli</name>
    <dbReference type="NCBI Taxonomy" id="379532"/>
    <lineage>
        <taxon>Eukaryota</taxon>
        <taxon>Metazoa</taxon>
        <taxon>Chordata</taxon>
        <taxon>Craniata</taxon>
        <taxon>Vertebrata</taxon>
        <taxon>Euteleostomi</taxon>
        <taxon>Mammalia</taxon>
        <taxon>Eutheria</taxon>
        <taxon>Euarchontoglires</taxon>
        <taxon>Primates</taxon>
        <taxon>Strepsirrhini</taxon>
        <taxon>Lemuriformes</taxon>
        <taxon>Indriidae</taxon>
        <taxon>Propithecus</taxon>
    </lineage>
</organism>
<dbReference type="GO" id="GO:0051016">
    <property type="term" value="P:barbed-end actin filament capping"/>
    <property type="evidence" value="ECO:0007669"/>
    <property type="project" value="UniProtKB-UniRule"/>
</dbReference>